<sequence length="534" mass="57532">MTRTPLARLLQRAYVLARHSAASGEPLLETLHRADAARAARRRFLQQGAAAAGALALSACARVAPRPEGAPVVIVGAGIAGLAAAWKLRQAKVPVKLYEAQNRIGGRMLSLRGHFADDQVCELGGELIDSGHERMHRLARDLGLILDDLVGTESPQVADSWYFGGAPRSEHEILQAFAPVAAAIARDQAVIGDGDIGAGSSPEVLALDRLPLAQWFERNGVDGWLRELLDVAYTTEMGLECAEQSALNLLTFIEPDTQKFRLFGESDERYHVQGGNDRITTALGEKVQDAIETGCVLEALGRSAGGRYQLSFRRGSASFAVQADDVILALPFTTLRQVRLDLDLPAPQRQAIQRLRYGTNAKLMIGFASRVWRERHRGNGSLMCDLGLQTTWETSRAQAGAAGILTNFTGGRHGVALGEGTPRDQADKAVAQLEHVFPGIAASRGNAREARFHWPSHPWTQGSYACFGPGDWTSIREHIATTSGNLYFAGEHCSPDNQGFMEGGCESGEVAADALLARRGLALAPLRRRLAGVA</sequence>
<name>A0ABT1QNU2_9GAMM</name>
<accession>A0ABT1QNU2</accession>
<gene>
    <name evidence="5" type="ORF">NM961_04530</name>
</gene>
<evidence type="ECO:0000259" key="4">
    <source>
        <dbReference type="Pfam" id="PF01593"/>
    </source>
</evidence>
<dbReference type="Pfam" id="PF01593">
    <property type="entry name" value="Amino_oxidase"/>
    <property type="match status" value="1"/>
</dbReference>
<proteinExistence type="inferred from homology"/>
<dbReference type="PRINTS" id="PR00757">
    <property type="entry name" value="AMINEOXDASEF"/>
</dbReference>
<dbReference type="PANTHER" id="PTHR43563:SF1">
    <property type="entry name" value="AMINE OXIDASE [FLAVIN-CONTAINING] B"/>
    <property type="match status" value="1"/>
</dbReference>
<evidence type="ECO:0000256" key="1">
    <source>
        <dbReference type="ARBA" id="ARBA00001974"/>
    </source>
</evidence>
<dbReference type="RefSeq" id="WP_255911823.1">
    <property type="nucleotide sequence ID" value="NZ_JANFQO010000003.1"/>
</dbReference>
<evidence type="ECO:0000256" key="3">
    <source>
        <dbReference type="ARBA" id="ARBA00023002"/>
    </source>
</evidence>
<dbReference type="SUPFAM" id="SSF51905">
    <property type="entry name" value="FAD/NAD(P)-binding domain"/>
    <property type="match status" value="1"/>
</dbReference>
<evidence type="ECO:0000256" key="2">
    <source>
        <dbReference type="ARBA" id="ARBA00005995"/>
    </source>
</evidence>
<comment type="cofactor">
    <cofactor evidence="1">
        <name>FAD</name>
        <dbReference type="ChEBI" id="CHEBI:57692"/>
    </cofactor>
</comment>
<reference evidence="5" key="1">
    <citation type="submission" date="2022-07" db="EMBL/GenBank/DDBJ databases">
        <title>Tahibacter sp., a new gammaproteobacterium isolated from the silt sample collected at pig farm.</title>
        <authorList>
            <person name="Chen H."/>
        </authorList>
    </citation>
    <scope>NUCLEOTIDE SEQUENCE</scope>
    <source>
        <strain evidence="5">P2K</strain>
    </source>
</reference>
<dbReference type="Gene3D" id="3.90.660.10">
    <property type="match status" value="1"/>
</dbReference>
<keyword evidence="6" id="KW-1185">Reference proteome</keyword>
<dbReference type="Gene3D" id="1.10.405.10">
    <property type="entry name" value="Guanine Nucleotide Dissociation Inhibitor, domain 1"/>
    <property type="match status" value="1"/>
</dbReference>
<dbReference type="Proteomes" id="UP001165498">
    <property type="component" value="Unassembled WGS sequence"/>
</dbReference>
<organism evidence="5 6">
    <name type="scientific">Tahibacter harae</name>
    <dbReference type="NCBI Taxonomy" id="2963937"/>
    <lineage>
        <taxon>Bacteria</taxon>
        <taxon>Pseudomonadati</taxon>
        <taxon>Pseudomonadota</taxon>
        <taxon>Gammaproteobacteria</taxon>
        <taxon>Lysobacterales</taxon>
        <taxon>Rhodanobacteraceae</taxon>
        <taxon>Tahibacter</taxon>
    </lineage>
</organism>
<comment type="similarity">
    <text evidence="2">Belongs to the flavin monoamine oxidase family.</text>
</comment>
<dbReference type="InterPro" id="IPR001613">
    <property type="entry name" value="Flavin_amine_oxidase"/>
</dbReference>
<dbReference type="InterPro" id="IPR002937">
    <property type="entry name" value="Amino_oxidase"/>
</dbReference>
<evidence type="ECO:0000313" key="5">
    <source>
        <dbReference type="EMBL" id="MCQ4163970.1"/>
    </source>
</evidence>
<dbReference type="InterPro" id="IPR050703">
    <property type="entry name" value="Flavin_MAO"/>
</dbReference>
<dbReference type="InterPro" id="IPR006311">
    <property type="entry name" value="TAT_signal"/>
</dbReference>
<dbReference type="Gene3D" id="3.50.50.60">
    <property type="entry name" value="FAD/NAD(P)-binding domain"/>
    <property type="match status" value="1"/>
</dbReference>
<dbReference type="EMBL" id="JANFQO010000003">
    <property type="protein sequence ID" value="MCQ4163970.1"/>
    <property type="molecule type" value="Genomic_DNA"/>
</dbReference>
<feature type="domain" description="Amine oxidase" evidence="4">
    <location>
        <begin position="79"/>
        <end position="516"/>
    </location>
</feature>
<dbReference type="PANTHER" id="PTHR43563">
    <property type="entry name" value="AMINE OXIDASE"/>
    <property type="match status" value="1"/>
</dbReference>
<comment type="caution">
    <text evidence="5">The sequence shown here is derived from an EMBL/GenBank/DDBJ whole genome shotgun (WGS) entry which is preliminary data.</text>
</comment>
<dbReference type="SUPFAM" id="SSF54373">
    <property type="entry name" value="FAD-linked reductases, C-terminal domain"/>
    <property type="match status" value="1"/>
</dbReference>
<dbReference type="InterPro" id="IPR036188">
    <property type="entry name" value="FAD/NAD-bd_sf"/>
</dbReference>
<evidence type="ECO:0000313" key="6">
    <source>
        <dbReference type="Proteomes" id="UP001165498"/>
    </source>
</evidence>
<dbReference type="PROSITE" id="PS51318">
    <property type="entry name" value="TAT"/>
    <property type="match status" value="1"/>
</dbReference>
<keyword evidence="3" id="KW-0560">Oxidoreductase</keyword>
<protein>
    <submittedName>
        <fullName evidence="5">FAD-dependent oxidoreductase</fullName>
    </submittedName>
</protein>